<reference evidence="2" key="1">
    <citation type="journal article" date="2019" name="bioRxiv">
        <title>The Genome of the Zebra Mussel, Dreissena polymorpha: A Resource for Invasive Species Research.</title>
        <authorList>
            <person name="McCartney M.A."/>
            <person name="Auch B."/>
            <person name="Kono T."/>
            <person name="Mallez S."/>
            <person name="Zhang Y."/>
            <person name="Obille A."/>
            <person name="Becker A."/>
            <person name="Abrahante J.E."/>
            <person name="Garbe J."/>
            <person name="Badalamenti J.P."/>
            <person name="Herman A."/>
            <person name="Mangelson H."/>
            <person name="Liachko I."/>
            <person name="Sullivan S."/>
            <person name="Sone E.D."/>
            <person name="Koren S."/>
            <person name="Silverstein K.A.T."/>
            <person name="Beckman K.B."/>
            <person name="Gohl D.M."/>
        </authorList>
    </citation>
    <scope>NUCLEOTIDE SEQUENCE</scope>
    <source>
        <strain evidence="2">Duluth1</strain>
        <tissue evidence="2">Whole animal</tissue>
    </source>
</reference>
<gene>
    <name evidence="2" type="ORF">DPMN_142109</name>
</gene>
<evidence type="ECO:0000256" key="1">
    <source>
        <dbReference type="SAM" id="MobiDB-lite"/>
    </source>
</evidence>
<evidence type="ECO:0000313" key="3">
    <source>
        <dbReference type="Proteomes" id="UP000828390"/>
    </source>
</evidence>
<reference evidence="2" key="2">
    <citation type="submission" date="2020-11" db="EMBL/GenBank/DDBJ databases">
        <authorList>
            <person name="McCartney M.A."/>
            <person name="Auch B."/>
            <person name="Kono T."/>
            <person name="Mallez S."/>
            <person name="Becker A."/>
            <person name="Gohl D.M."/>
            <person name="Silverstein K.A.T."/>
            <person name="Koren S."/>
            <person name="Bechman K.B."/>
            <person name="Herman A."/>
            <person name="Abrahante J.E."/>
            <person name="Garbe J."/>
        </authorList>
    </citation>
    <scope>NUCLEOTIDE SEQUENCE</scope>
    <source>
        <strain evidence="2">Duluth1</strain>
        <tissue evidence="2">Whole animal</tissue>
    </source>
</reference>
<keyword evidence="3" id="KW-1185">Reference proteome</keyword>
<sequence>MNLMEKKLNEMSKEKTTQDRTDSRFEHRTSDQPNYRRGLIGRYRNIRKGI</sequence>
<name>A0A9D4GDL8_DREPO</name>
<organism evidence="2 3">
    <name type="scientific">Dreissena polymorpha</name>
    <name type="common">Zebra mussel</name>
    <name type="synonym">Mytilus polymorpha</name>
    <dbReference type="NCBI Taxonomy" id="45954"/>
    <lineage>
        <taxon>Eukaryota</taxon>
        <taxon>Metazoa</taxon>
        <taxon>Spiralia</taxon>
        <taxon>Lophotrochozoa</taxon>
        <taxon>Mollusca</taxon>
        <taxon>Bivalvia</taxon>
        <taxon>Autobranchia</taxon>
        <taxon>Heteroconchia</taxon>
        <taxon>Euheterodonta</taxon>
        <taxon>Imparidentia</taxon>
        <taxon>Neoheterodontei</taxon>
        <taxon>Myida</taxon>
        <taxon>Dreissenoidea</taxon>
        <taxon>Dreissenidae</taxon>
        <taxon>Dreissena</taxon>
    </lineage>
</organism>
<protein>
    <submittedName>
        <fullName evidence="2">Uncharacterized protein</fullName>
    </submittedName>
</protein>
<evidence type="ECO:0000313" key="2">
    <source>
        <dbReference type="EMBL" id="KAH3813644.1"/>
    </source>
</evidence>
<accession>A0A9D4GDL8</accession>
<feature type="region of interest" description="Disordered" evidence="1">
    <location>
        <begin position="1"/>
        <end position="38"/>
    </location>
</feature>
<proteinExistence type="predicted"/>
<comment type="caution">
    <text evidence="2">The sequence shown here is derived from an EMBL/GenBank/DDBJ whole genome shotgun (WGS) entry which is preliminary data.</text>
</comment>
<dbReference type="AlphaFoldDB" id="A0A9D4GDL8"/>
<feature type="compositionally biased region" description="Basic and acidic residues" evidence="1">
    <location>
        <begin position="1"/>
        <end position="30"/>
    </location>
</feature>
<dbReference type="EMBL" id="JAIWYP010000006">
    <property type="protein sequence ID" value="KAH3813644.1"/>
    <property type="molecule type" value="Genomic_DNA"/>
</dbReference>
<dbReference type="Proteomes" id="UP000828390">
    <property type="component" value="Unassembled WGS sequence"/>
</dbReference>